<evidence type="ECO:0000313" key="2">
    <source>
        <dbReference type="WBParaSite" id="ES5_v2.g10672.t1"/>
    </source>
</evidence>
<evidence type="ECO:0000313" key="1">
    <source>
        <dbReference type="Proteomes" id="UP000887579"/>
    </source>
</evidence>
<dbReference type="WBParaSite" id="ES5_v2.g10672.t1">
    <property type="protein sequence ID" value="ES5_v2.g10672.t1"/>
    <property type="gene ID" value="ES5_v2.g10672"/>
</dbReference>
<name>A0AC34F152_9BILA</name>
<dbReference type="Proteomes" id="UP000887579">
    <property type="component" value="Unplaced"/>
</dbReference>
<organism evidence="1 2">
    <name type="scientific">Panagrolaimus sp. ES5</name>
    <dbReference type="NCBI Taxonomy" id="591445"/>
    <lineage>
        <taxon>Eukaryota</taxon>
        <taxon>Metazoa</taxon>
        <taxon>Ecdysozoa</taxon>
        <taxon>Nematoda</taxon>
        <taxon>Chromadorea</taxon>
        <taxon>Rhabditida</taxon>
        <taxon>Tylenchina</taxon>
        <taxon>Panagrolaimomorpha</taxon>
        <taxon>Panagrolaimoidea</taxon>
        <taxon>Panagrolaimidae</taxon>
        <taxon>Panagrolaimus</taxon>
    </lineage>
</organism>
<proteinExistence type="predicted"/>
<sequence>MTADIRDLPFLGIVSYATVLITVAYGIVVWTSYKVWKHLKNMEHHMTVNTKDVNQQMTLALIIQAILPLFVLLLPIAVTILMLFARASIGGIGISVSLLLSWIPIVNSLITIIVVKSYRNAMLKIIFHFSKRNVVNVTSNFGKETSIRSHAVKY</sequence>
<protein>
    <submittedName>
        <fullName evidence="2">Uncharacterized protein</fullName>
    </submittedName>
</protein>
<reference evidence="2" key="1">
    <citation type="submission" date="2022-11" db="UniProtKB">
        <authorList>
            <consortium name="WormBaseParasite"/>
        </authorList>
    </citation>
    <scope>IDENTIFICATION</scope>
</reference>
<accession>A0AC34F152</accession>